<feature type="region of interest" description="Disordered" evidence="1">
    <location>
        <begin position="124"/>
        <end position="161"/>
    </location>
</feature>
<feature type="region of interest" description="Disordered" evidence="1">
    <location>
        <begin position="247"/>
        <end position="275"/>
    </location>
</feature>
<sequence length="288" mass="31732">MKRRRGKVSGAENIVWALSEIVPKIERTILQNGSPEACSIRYPDGKADAEVLLNERHVLIGMVRCWVALKANSSGLYIESSADTQGGKEAGRTLNLWVHMPYEHGRQTVRRNNTEPIIGRVMEGQNSFRQPAQTQTQAGEIDNASGGSSDQLRRKVGNSESEGKPINAVWGYLRTDPNSMELQLPGKVRPGAYADDLVLLVGADNPDSFQSRREMTRVFGGNATCRDMVLLMCNSQENLREEFSALRNNTEEGEGRQRGSGGEVRDTAGKERSETRTARLVMVAVSIG</sequence>
<feature type="compositionally biased region" description="Polar residues" evidence="1">
    <location>
        <begin position="124"/>
        <end position="138"/>
    </location>
</feature>
<gene>
    <name evidence="2" type="ORF">HHI36_018318</name>
</gene>
<dbReference type="EMBL" id="JABFTP020000165">
    <property type="protein sequence ID" value="KAL3284150.1"/>
    <property type="molecule type" value="Genomic_DNA"/>
</dbReference>
<proteinExistence type="predicted"/>
<dbReference type="AlphaFoldDB" id="A0ABD2P0W2"/>
<evidence type="ECO:0000313" key="3">
    <source>
        <dbReference type="Proteomes" id="UP001516400"/>
    </source>
</evidence>
<organism evidence="2 3">
    <name type="scientific">Cryptolaemus montrouzieri</name>
    <dbReference type="NCBI Taxonomy" id="559131"/>
    <lineage>
        <taxon>Eukaryota</taxon>
        <taxon>Metazoa</taxon>
        <taxon>Ecdysozoa</taxon>
        <taxon>Arthropoda</taxon>
        <taxon>Hexapoda</taxon>
        <taxon>Insecta</taxon>
        <taxon>Pterygota</taxon>
        <taxon>Neoptera</taxon>
        <taxon>Endopterygota</taxon>
        <taxon>Coleoptera</taxon>
        <taxon>Polyphaga</taxon>
        <taxon>Cucujiformia</taxon>
        <taxon>Coccinelloidea</taxon>
        <taxon>Coccinellidae</taxon>
        <taxon>Scymninae</taxon>
        <taxon>Scymnini</taxon>
        <taxon>Cryptolaemus</taxon>
    </lineage>
</organism>
<accession>A0ABD2P0W2</accession>
<name>A0ABD2P0W2_9CUCU</name>
<protein>
    <submittedName>
        <fullName evidence="2">Uncharacterized protein</fullName>
    </submittedName>
</protein>
<evidence type="ECO:0000256" key="1">
    <source>
        <dbReference type="SAM" id="MobiDB-lite"/>
    </source>
</evidence>
<evidence type="ECO:0000313" key="2">
    <source>
        <dbReference type="EMBL" id="KAL3284150.1"/>
    </source>
</evidence>
<keyword evidence="3" id="KW-1185">Reference proteome</keyword>
<reference evidence="2 3" key="1">
    <citation type="journal article" date="2021" name="BMC Biol.">
        <title>Horizontally acquired antibacterial genes associated with adaptive radiation of ladybird beetles.</title>
        <authorList>
            <person name="Li H.S."/>
            <person name="Tang X.F."/>
            <person name="Huang Y.H."/>
            <person name="Xu Z.Y."/>
            <person name="Chen M.L."/>
            <person name="Du X.Y."/>
            <person name="Qiu B.Y."/>
            <person name="Chen P.T."/>
            <person name="Zhang W."/>
            <person name="Slipinski A."/>
            <person name="Escalona H.E."/>
            <person name="Waterhouse R.M."/>
            <person name="Zwick A."/>
            <person name="Pang H."/>
        </authorList>
    </citation>
    <scope>NUCLEOTIDE SEQUENCE [LARGE SCALE GENOMIC DNA]</scope>
    <source>
        <strain evidence="2">SYSU2018</strain>
    </source>
</reference>
<dbReference type="Proteomes" id="UP001516400">
    <property type="component" value="Unassembled WGS sequence"/>
</dbReference>
<comment type="caution">
    <text evidence="2">The sequence shown here is derived from an EMBL/GenBank/DDBJ whole genome shotgun (WGS) entry which is preliminary data.</text>
</comment>